<name>A0A1M6HH08_9FLAO</name>
<accession>A0A1M6HH08</accession>
<evidence type="ECO:0000313" key="1">
    <source>
        <dbReference type="EMBL" id="SHJ21483.1"/>
    </source>
</evidence>
<organism evidence="1 2">
    <name type="scientific">Cruoricaptor ignavus</name>
    <dbReference type="NCBI Taxonomy" id="1118202"/>
    <lineage>
        <taxon>Bacteria</taxon>
        <taxon>Pseudomonadati</taxon>
        <taxon>Bacteroidota</taxon>
        <taxon>Flavobacteriia</taxon>
        <taxon>Flavobacteriales</taxon>
        <taxon>Weeksellaceae</taxon>
        <taxon>Cruoricaptor</taxon>
    </lineage>
</organism>
<dbReference type="Proteomes" id="UP000184335">
    <property type="component" value="Unassembled WGS sequence"/>
</dbReference>
<proteinExistence type="predicted"/>
<reference evidence="1 2" key="1">
    <citation type="submission" date="2016-11" db="EMBL/GenBank/DDBJ databases">
        <authorList>
            <person name="Jaros S."/>
            <person name="Januszkiewicz K."/>
            <person name="Wedrychowicz H."/>
        </authorList>
    </citation>
    <scope>NUCLEOTIDE SEQUENCE [LARGE SCALE GENOMIC DNA]</scope>
    <source>
        <strain evidence="1 2">DSM 25479</strain>
    </source>
</reference>
<dbReference type="EMBL" id="FQYI01000012">
    <property type="protein sequence ID" value="SHJ21483.1"/>
    <property type="molecule type" value="Genomic_DNA"/>
</dbReference>
<dbReference type="OrthoDB" id="1273916at2"/>
<evidence type="ECO:0000313" key="2">
    <source>
        <dbReference type="Proteomes" id="UP000184335"/>
    </source>
</evidence>
<keyword evidence="2" id="KW-1185">Reference proteome</keyword>
<gene>
    <name evidence="1" type="ORF">SAMN05443429_11259</name>
</gene>
<dbReference type="STRING" id="1118202.SAMN05443429_11259"/>
<sequence>MTVIIEIKNIGGIWYVNGKRLGHDELTHAEMQALDNFYKELKNINP</sequence>
<dbReference type="AlphaFoldDB" id="A0A1M6HH08"/>
<protein>
    <submittedName>
        <fullName evidence="1">Uncharacterized protein</fullName>
    </submittedName>
</protein>
<dbReference type="RefSeq" id="WP_159430249.1">
    <property type="nucleotide sequence ID" value="NZ_FQYI01000012.1"/>
</dbReference>